<evidence type="ECO:0000256" key="2">
    <source>
        <dbReference type="ARBA" id="ARBA00022692"/>
    </source>
</evidence>
<evidence type="ECO:0000256" key="5">
    <source>
        <dbReference type="SAM" id="Phobius"/>
    </source>
</evidence>
<dbReference type="InterPro" id="IPR013525">
    <property type="entry name" value="ABC2_TM"/>
</dbReference>
<evidence type="ECO:0000256" key="3">
    <source>
        <dbReference type="ARBA" id="ARBA00022989"/>
    </source>
</evidence>
<comment type="caution">
    <text evidence="7">The sequence shown here is derived from an EMBL/GenBank/DDBJ whole genome shotgun (WGS) entry which is preliminary data.</text>
</comment>
<accession>A0ABS6SBW5</accession>
<dbReference type="PANTHER" id="PTHR43471">
    <property type="entry name" value="ABC TRANSPORTER PERMEASE"/>
    <property type="match status" value="1"/>
</dbReference>
<feature type="domain" description="ABC-2 type transporter transmembrane" evidence="6">
    <location>
        <begin position="259"/>
        <end position="456"/>
    </location>
</feature>
<dbReference type="RefSeq" id="WP_218444190.1">
    <property type="nucleotide sequence ID" value="NZ_JAGSPA010000001.1"/>
</dbReference>
<reference evidence="7 8" key="1">
    <citation type="submission" date="2021-04" db="EMBL/GenBank/DDBJ databases">
        <authorList>
            <person name="Pira H."/>
            <person name="Risdian C."/>
            <person name="Wink J."/>
        </authorList>
    </citation>
    <scope>NUCLEOTIDE SEQUENCE [LARGE SCALE GENOMIC DNA]</scope>
    <source>
        <strain evidence="7 8">WHA3</strain>
    </source>
</reference>
<organism evidence="7 8">
    <name type="scientific">Pacificimonas pallii</name>
    <dbReference type="NCBI Taxonomy" id="2827236"/>
    <lineage>
        <taxon>Bacteria</taxon>
        <taxon>Pseudomonadati</taxon>
        <taxon>Pseudomonadota</taxon>
        <taxon>Alphaproteobacteria</taxon>
        <taxon>Sphingomonadales</taxon>
        <taxon>Sphingosinicellaceae</taxon>
        <taxon>Pacificimonas</taxon>
    </lineage>
</organism>
<comment type="subcellular location">
    <subcellularLocation>
        <location evidence="1">Membrane</location>
        <topology evidence="1">Multi-pass membrane protein</topology>
    </subcellularLocation>
</comment>
<feature type="transmembrane region" description="Helical" evidence="5">
    <location>
        <begin position="441"/>
        <end position="462"/>
    </location>
</feature>
<feature type="transmembrane region" description="Helical" evidence="5">
    <location>
        <begin position="385"/>
        <end position="405"/>
    </location>
</feature>
<keyword evidence="8" id="KW-1185">Reference proteome</keyword>
<evidence type="ECO:0000313" key="7">
    <source>
        <dbReference type="EMBL" id="MBV7255816.1"/>
    </source>
</evidence>
<proteinExistence type="predicted"/>
<keyword evidence="3 5" id="KW-1133">Transmembrane helix</keyword>
<sequence>MAAPSFLAAVTTIARRDITATVVSRGFLIWLAMPIIGLLFGLGASLAQGGGDERTRPPSSAAVIDTDGGYAPWLLETAKLSRTRERYAQLRGRFTRVRGDVPLPDALSRPARLLDEATLQDLSDEGRLKAIEAEFELGEGDVMQALGLAPTQLAFTQLEAEEDPRAQAERLLRRGSTRFGAVVIADEGRVSVLRSGDTDVERVSYLAGRAWERRALTEAGLAEPLAGLMSARPQITVQTIEEKAADQPAAATGNGGPLATGAAIVLFTLISLLAGALLSNMVEEKANKVIEILVASVPIPAIFAGKLIAMLFVSLLGVTVWGLMFGGGAAFLLGQLPAGILQDPARGWPQFIALVGAYFVTAYLIYGAIYLGIGSLCTSIREVQTLSMPVTILQMVILIGTLGAIDNPAGTGALIASWFPLSAPYMMAARAGLDAELMPHLIAIAWQLVFAGLVILVSARLFRYGVLRSGPPPSVMHLFRNFKFRSRKAAAEKAAT</sequence>
<keyword evidence="2 5" id="KW-0812">Transmembrane</keyword>
<gene>
    <name evidence="7" type="ORF">KCG44_03340</name>
</gene>
<evidence type="ECO:0000256" key="1">
    <source>
        <dbReference type="ARBA" id="ARBA00004141"/>
    </source>
</evidence>
<feature type="transmembrane region" description="Helical" evidence="5">
    <location>
        <begin position="352"/>
        <end position="373"/>
    </location>
</feature>
<dbReference type="PANTHER" id="PTHR43471:SF3">
    <property type="entry name" value="ABC TRANSPORTER PERMEASE PROTEIN NATB"/>
    <property type="match status" value="1"/>
</dbReference>
<feature type="transmembrane region" description="Helical" evidence="5">
    <location>
        <begin position="258"/>
        <end position="278"/>
    </location>
</feature>
<dbReference type="Proteomes" id="UP000722336">
    <property type="component" value="Unassembled WGS sequence"/>
</dbReference>
<protein>
    <submittedName>
        <fullName evidence="7">ABC transporter permease</fullName>
    </submittedName>
</protein>
<keyword evidence="4 5" id="KW-0472">Membrane</keyword>
<dbReference type="EMBL" id="JAGSPA010000001">
    <property type="protein sequence ID" value="MBV7255816.1"/>
    <property type="molecule type" value="Genomic_DNA"/>
</dbReference>
<name>A0ABS6SBW5_9SPHN</name>
<evidence type="ECO:0000313" key="8">
    <source>
        <dbReference type="Proteomes" id="UP000722336"/>
    </source>
</evidence>
<evidence type="ECO:0000256" key="4">
    <source>
        <dbReference type="ARBA" id="ARBA00023136"/>
    </source>
</evidence>
<evidence type="ECO:0000259" key="6">
    <source>
        <dbReference type="Pfam" id="PF12698"/>
    </source>
</evidence>
<feature type="transmembrane region" description="Helical" evidence="5">
    <location>
        <begin position="26"/>
        <end position="47"/>
    </location>
</feature>
<feature type="transmembrane region" description="Helical" evidence="5">
    <location>
        <begin position="320"/>
        <end position="340"/>
    </location>
</feature>
<dbReference type="Pfam" id="PF12698">
    <property type="entry name" value="ABC2_membrane_3"/>
    <property type="match status" value="1"/>
</dbReference>